<dbReference type="GO" id="GO:0016301">
    <property type="term" value="F:kinase activity"/>
    <property type="evidence" value="ECO:0007669"/>
    <property type="project" value="UniProtKB-KW"/>
</dbReference>
<dbReference type="EMBL" id="CP114040">
    <property type="protein sequence ID" value="WAS94597.1"/>
    <property type="molecule type" value="Genomic_DNA"/>
</dbReference>
<dbReference type="InterPro" id="IPR017441">
    <property type="entry name" value="Protein_kinase_ATP_BS"/>
</dbReference>
<dbReference type="SMART" id="SM00028">
    <property type="entry name" value="TPR"/>
    <property type="match status" value="4"/>
</dbReference>
<dbReference type="InterPro" id="IPR019734">
    <property type="entry name" value="TPR_rpt"/>
</dbReference>
<dbReference type="InterPro" id="IPR008271">
    <property type="entry name" value="Ser/Thr_kinase_AS"/>
</dbReference>
<dbReference type="Proteomes" id="UP001164459">
    <property type="component" value="Chromosome"/>
</dbReference>
<evidence type="ECO:0000256" key="7">
    <source>
        <dbReference type="SAM" id="MobiDB-lite"/>
    </source>
</evidence>
<evidence type="ECO:0000256" key="1">
    <source>
        <dbReference type="ARBA" id="ARBA00022679"/>
    </source>
</evidence>
<dbReference type="SUPFAM" id="SSF48452">
    <property type="entry name" value="TPR-like"/>
    <property type="match status" value="2"/>
</dbReference>
<evidence type="ECO:0000256" key="3">
    <source>
        <dbReference type="ARBA" id="ARBA00022777"/>
    </source>
</evidence>
<evidence type="ECO:0000256" key="5">
    <source>
        <dbReference type="PROSITE-ProRule" id="PRU10141"/>
    </source>
</evidence>
<dbReference type="Pfam" id="PF00069">
    <property type="entry name" value="Pkinase"/>
    <property type="match status" value="1"/>
</dbReference>
<dbReference type="InterPro" id="IPR011009">
    <property type="entry name" value="Kinase-like_dom_sf"/>
</dbReference>
<feature type="coiled-coil region" evidence="6">
    <location>
        <begin position="866"/>
        <end position="919"/>
    </location>
</feature>
<keyword evidence="3 9" id="KW-0418">Kinase</keyword>
<dbReference type="PROSITE" id="PS50011">
    <property type="entry name" value="PROTEIN_KINASE_DOM"/>
    <property type="match status" value="1"/>
</dbReference>
<evidence type="ECO:0000256" key="2">
    <source>
        <dbReference type="ARBA" id="ARBA00022741"/>
    </source>
</evidence>
<evidence type="ECO:0000256" key="4">
    <source>
        <dbReference type="ARBA" id="ARBA00022840"/>
    </source>
</evidence>
<dbReference type="CDD" id="cd14014">
    <property type="entry name" value="STKc_PknB_like"/>
    <property type="match status" value="1"/>
</dbReference>
<dbReference type="Gene3D" id="3.30.200.20">
    <property type="entry name" value="Phosphorylase Kinase, domain 1"/>
    <property type="match status" value="1"/>
</dbReference>
<dbReference type="PANTHER" id="PTHR43289:SF6">
    <property type="entry name" value="SERINE_THREONINE-PROTEIN KINASE NEKL-3"/>
    <property type="match status" value="1"/>
</dbReference>
<proteinExistence type="predicted"/>
<keyword evidence="4 5" id="KW-0067">ATP-binding</keyword>
<accession>A0ABY7H5W5</accession>
<feature type="region of interest" description="Disordered" evidence="7">
    <location>
        <begin position="1"/>
        <end position="30"/>
    </location>
</feature>
<dbReference type="InterPro" id="IPR000719">
    <property type="entry name" value="Prot_kinase_dom"/>
</dbReference>
<feature type="domain" description="Protein kinase" evidence="8">
    <location>
        <begin position="65"/>
        <end position="344"/>
    </location>
</feature>
<sequence>MKSNEFTPGGPERSVERTPVSMHGDGDTMPRAMESLRQVDDPLDKQLVKRALFPRRATPVQIGRFQVLGLIGRGGMGVVYAAYDGVLDRKVAVKVLLGEAVRDMTTSRTRLMREAQAMARLSHPNIVTVHEVGQDHGQVFVAMEFVRGVTLDAWIEQGRPWRDVVATFVRAGRGLEAAHRAGLVHRDFKPANVMVGEDGGVKVLDFGLARATDDRTPGEPELPGHIAPASSHLAPITRTGAVLGTPAYMALEAHRGESSTAASDQFSFCVSLYQGLYGRSPFDTTSMATLLADLRRGRVAPPPVGTPVPARIFRALRRGLALAPAERFPSMTELLSALERDPGATYRRAAALVVTAAATAFAGFHAAGSGEPAVQLCPDAEAELAGVWDAARAANVRDALAALRTPAAAEAIANALPRIDRYAAAWIEMRNEACRAHTEARQSTPLFDQRTACLDQRRASLDALAAALTQVDAASLDSVIKAISGLPPLSRCADATALTEQLPPPTDSRLRLHVQAHRETLARAQVLEDAGQYPLGRVLVEDVLEDSTALTHEPLRAEALLRAGSLAMESGDHAAAERHYADALLAALGCGHAAVAAVASSKQIYLRAVPLNQLQQARAEVPLATALNHRVEHDVDLYAEFLNNLGVVHATASELATARSRWEEAVALRERHGRAETPRALDTLSNLGWLARAEHRDEDMAAIYRRLLAVSGPLLGPHHASHMRYEWLLANSQWRLGRPRQALAQLGQIVQRFDRLSNSYLRGMILRDLGMIEIDEGDLAAAREHLEQAMTAVPEVSEAHDAVLAERMRLFAAEGDGPAMEREHQRAMARLPAQPDPLDRRLHFLRFAHARSLAALGRTAEALAPLEQMLAALAGTERTIDAAEAASLLGELRLELGLLDEAEEDLRRALAELERAALTRSLLLAGNLTALAELALARGRFEEAAGFAAQSLAIYDAVAEPDHSPAARARFAHARALTADAAVAPAEARALAEAALEALRVKARAADVRRVAAWLAAHTKSVSGP</sequence>
<keyword evidence="10" id="KW-1185">Reference proteome</keyword>
<evidence type="ECO:0000259" key="8">
    <source>
        <dbReference type="PROSITE" id="PS50011"/>
    </source>
</evidence>
<dbReference type="PROSITE" id="PS00107">
    <property type="entry name" value="PROTEIN_KINASE_ATP"/>
    <property type="match status" value="1"/>
</dbReference>
<evidence type="ECO:0000313" key="10">
    <source>
        <dbReference type="Proteomes" id="UP001164459"/>
    </source>
</evidence>
<protein>
    <submittedName>
        <fullName evidence="9">Protein kinase</fullName>
    </submittedName>
</protein>
<keyword evidence="1" id="KW-0808">Transferase</keyword>
<dbReference type="RefSeq" id="WP_269036931.1">
    <property type="nucleotide sequence ID" value="NZ_CP114040.1"/>
</dbReference>
<dbReference type="Gene3D" id="1.10.510.10">
    <property type="entry name" value="Transferase(Phosphotransferase) domain 1"/>
    <property type="match status" value="1"/>
</dbReference>
<reference evidence="9" key="1">
    <citation type="submission" date="2022-11" db="EMBL/GenBank/DDBJ databases">
        <title>Minimal conservation of predation-associated metabolite biosynthetic gene clusters underscores biosynthetic potential of Myxococcota including descriptions for ten novel species: Archangium lansinium sp. nov., Myxococcus landrumus sp. nov., Nannocystis bai.</title>
        <authorList>
            <person name="Ahearne A."/>
            <person name="Stevens C."/>
            <person name="Dowd S."/>
        </authorList>
    </citation>
    <scope>NUCLEOTIDE SEQUENCE</scope>
    <source>
        <strain evidence="9">Fl3</strain>
    </source>
</reference>
<keyword evidence="6" id="KW-0175">Coiled coil</keyword>
<evidence type="ECO:0000256" key="6">
    <source>
        <dbReference type="SAM" id="Coils"/>
    </source>
</evidence>
<feature type="binding site" evidence="5">
    <location>
        <position position="94"/>
    </location>
    <ligand>
        <name>ATP</name>
        <dbReference type="ChEBI" id="CHEBI:30616"/>
    </ligand>
</feature>
<evidence type="ECO:0000313" key="9">
    <source>
        <dbReference type="EMBL" id="WAS94597.1"/>
    </source>
</evidence>
<dbReference type="Gene3D" id="1.25.40.10">
    <property type="entry name" value="Tetratricopeptide repeat domain"/>
    <property type="match status" value="3"/>
</dbReference>
<keyword evidence="2 5" id="KW-0547">Nucleotide-binding</keyword>
<dbReference type="PANTHER" id="PTHR43289">
    <property type="entry name" value="MITOGEN-ACTIVATED PROTEIN KINASE KINASE KINASE 20-RELATED"/>
    <property type="match status" value="1"/>
</dbReference>
<dbReference type="InterPro" id="IPR011990">
    <property type="entry name" value="TPR-like_helical_dom_sf"/>
</dbReference>
<organism evidence="9 10">
    <name type="scientific">Nannocystis punicea</name>
    <dbReference type="NCBI Taxonomy" id="2995304"/>
    <lineage>
        <taxon>Bacteria</taxon>
        <taxon>Pseudomonadati</taxon>
        <taxon>Myxococcota</taxon>
        <taxon>Polyangia</taxon>
        <taxon>Nannocystales</taxon>
        <taxon>Nannocystaceae</taxon>
        <taxon>Nannocystis</taxon>
    </lineage>
</organism>
<gene>
    <name evidence="9" type="ORF">O0S08_00420</name>
</gene>
<dbReference type="SUPFAM" id="SSF56112">
    <property type="entry name" value="Protein kinase-like (PK-like)"/>
    <property type="match status" value="1"/>
</dbReference>
<name>A0ABY7H5W5_9BACT</name>
<dbReference type="PROSITE" id="PS00108">
    <property type="entry name" value="PROTEIN_KINASE_ST"/>
    <property type="match status" value="1"/>
</dbReference>